<feature type="transmembrane region" description="Helical" evidence="7">
    <location>
        <begin position="24"/>
        <end position="51"/>
    </location>
</feature>
<feature type="transmembrane region" description="Helical" evidence="7">
    <location>
        <begin position="63"/>
        <end position="82"/>
    </location>
</feature>
<dbReference type="Pfam" id="PF02361">
    <property type="entry name" value="CbiQ"/>
    <property type="match status" value="1"/>
</dbReference>
<dbReference type="Proteomes" id="UP000231655">
    <property type="component" value="Unassembled WGS sequence"/>
</dbReference>
<evidence type="ECO:0000256" key="3">
    <source>
        <dbReference type="ARBA" id="ARBA00022692"/>
    </source>
</evidence>
<dbReference type="InterPro" id="IPR003339">
    <property type="entry name" value="ABC/ECF_trnsptr_transmembrane"/>
</dbReference>
<dbReference type="EMBL" id="OBEA01000002">
    <property type="protein sequence ID" value="SNY48109.1"/>
    <property type="molecule type" value="Genomic_DNA"/>
</dbReference>
<name>A0A285IJE2_9RHOB</name>
<protein>
    <submittedName>
        <fullName evidence="9">Biotin transport system permease protein</fullName>
    </submittedName>
    <submittedName>
        <fullName evidence="8">Energy-coupling factor transporter transmembrane protein EcfT</fullName>
    </submittedName>
</protein>
<evidence type="ECO:0000313" key="9">
    <source>
        <dbReference type="EMBL" id="SNY48109.1"/>
    </source>
</evidence>
<evidence type="ECO:0000256" key="1">
    <source>
        <dbReference type="ARBA" id="ARBA00004141"/>
    </source>
</evidence>
<organism evidence="9 10">
    <name type="scientific">Pseudooceanicola antarcticus</name>
    <dbReference type="NCBI Taxonomy" id="1247613"/>
    <lineage>
        <taxon>Bacteria</taxon>
        <taxon>Pseudomonadati</taxon>
        <taxon>Pseudomonadota</taxon>
        <taxon>Alphaproteobacteria</taxon>
        <taxon>Rhodobacterales</taxon>
        <taxon>Paracoccaceae</taxon>
        <taxon>Pseudooceanicola</taxon>
    </lineage>
</organism>
<evidence type="ECO:0000313" key="10">
    <source>
        <dbReference type="Proteomes" id="UP000231655"/>
    </source>
</evidence>
<sequence length="218" mass="23293">MISLTSPVRTRAHGWPAGAKLGGLLLATVALAASSSLVVLGAGAGLVLLLYALPGRVFLAHGLRRLAVLLPFVLVILGWHLLAAEPLVGLAICLRMVAAVALANLVTMTTRLSDMMQVLRRLGAPLARFGFNMRALEISIALLIRMIPVLSETGGHLRQSWRARSARRPGWRIIMPLTLATLDDADHVAEALKARGGIGGAGPEISDTDERKSQWKRP</sequence>
<feature type="region of interest" description="Disordered" evidence="6">
    <location>
        <begin position="199"/>
        <end position="218"/>
    </location>
</feature>
<comment type="subcellular location">
    <subcellularLocation>
        <location evidence="1">Membrane</location>
        <topology evidence="1">Multi-pass membrane protein</topology>
    </subcellularLocation>
</comment>
<evidence type="ECO:0000256" key="5">
    <source>
        <dbReference type="ARBA" id="ARBA00023136"/>
    </source>
</evidence>
<dbReference type="RefSeq" id="WP_097145081.1">
    <property type="nucleotide sequence ID" value="NZ_OBEA01000002.1"/>
</dbReference>
<feature type="compositionally biased region" description="Basic and acidic residues" evidence="6">
    <location>
        <begin position="208"/>
        <end position="218"/>
    </location>
</feature>
<evidence type="ECO:0000313" key="8">
    <source>
        <dbReference type="EMBL" id="PJE28827.1"/>
    </source>
</evidence>
<keyword evidence="5 7" id="KW-0472">Membrane</keyword>
<reference evidence="8 11" key="2">
    <citation type="journal article" date="2018" name="Int. J. Syst. Evol. Microbiol.">
        <title>Pseudooceanicola lipolyticus sp. nov., a marine alphaproteobacterium, reclassification of Oceanicola flagellatus as Pseudooceanicola flagellatus comb. nov. and emended description of the genus Pseudooceanicola.</title>
        <authorList>
            <person name="Huang M.-M."/>
            <person name="Guo L.-L."/>
            <person name="Wu Y.-H."/>
            <person name="Lai Q.-L."/>
            <person name="Shao Z.-Z."/>
            <person name="Wang C.-S."/>
            <person name="Wu M."/>
            <person name="Xu X.-W."/>
        </authorList>
    </citation>
    <scope>NUCLEOTIDE SEQUENCE [LARGE SCALE GENOMIC DNA]</scope>
    <source>
        <strain evidence="8 11">Ar-45</strain>
    </source>
</reference>
<reference evidence="9 10" key="1">
    <citation type="submission" date="2017-09" db="EMBL/GenBank/DDBJ databases">
        <authorList>
            <person name="Ehlers B."/>
            <person name="Leendertz F.H."/>
        </authorList>
    </citation>
    <scope>NUCLEOTIDE SEQUENCE [LARGE SCALE GENOMIC DNA]</scope>
    <source>
        <strain evidence="9 10">CGMCC 1.12662</strain>
    </source>
</reference>
<accession>A0A285IJE2</accession>
<evidence type="ECO:0000256" key="4">
    <source>
        <dbReference type="ARBA" id="ARBA00022989"/>
    </source>
</evidence>
<dbReference type="Proteomes" id="UP000231702">
    <property type="component" value="Unassembled WGS sequence"/>
</dbReference>
<evidence type="ECO:0000256" key="7">
    <source>
        <dbReference type="SAM" id="Phobius"/>
    </source>
</evidence>
<dbReference type="AlphaFoldDB" id="A0A285IJE2"/>
<comment type="similarity">
    <text evidence="2">Belongs to the CbiQ family.</text>
</comment>
<keyword evidence="4 7" id="KW-1133">Transmembrane helix</keyword>
<evidence type="ECO:0000313" key="11">
    <source>
        <dbReference type="Proteomes" id="UP000231702"/>
    </source>
</evidence>
<dbReference type="GO" id="GO:0005886">
    <property type="term" value="C:plasma membrane"/>
    <property type="evidence" value="ECO:0007669"/>
    <property type="project" value="UniProtKB-ARBA"/>
</dbReference>
<evidence type="ECO:0000256" key="6">
    <source>
        <dbReference type="SAM" id="MobiDB-lite"/>
    </source>
</evidence>
<keyword evidence="11" id="KW-1185">Reference proteome</keyword>
<dbReference type="EMBL" id="PGTD01000016">
    <property type="protein sequence ID" value="PJE28827.1"/>
    <property type="molecule type" value="Genomic_DNA"/>
</dbReference>
<keyword evidence="3 7" id="KW-0812">Transmembrane</keyword>
<gene>
    <name evidence="8" type="ORF">CVM39_10205</name>
    <name evidence="9" type="ORF">SAMN06297129_1328</name>
</gene>
<feature type="transmembrane region" description="Helical" evidence="7">
    <location>
        <begin position="88"/>
        <end position="107"/>
    </location>
</feature>
<dbReference type="CDD" id="cd16914">
    <property type="entry name" value="EcfT"/>
    <property type="match status" value="1"/>
</dbReference>
<proteinExistence type="inferred from homology"/>
<evidence type="ECO:0000256" key="2">
    <source>
        <dbReference type="ARBA" id="ARBA00008564"/>
    </source>
</evidence>
<dbReference type="OrthoDB" id="5868344at2"/>